<dbReference type="AlphaFoldDB" id="A0A1X7AQT1"/>
<name>A0A1X7AQT1_9GAMM</name>
<accession>A0A1X7AQT1</accession>
<dbReference type="Proteomes" id="UP000196573">
    <property type="component" value="Unassembled WGS sequence"/>
</dbReference>
<feature type="region of interest" description="Disordered" evidence="1">
    <location>
        <begin position="1"/>
        <end position="24"/>
    </location>
</feature>
<organism evidence="2 3">
    <name type="scientific">Parendozoicomonas haliclonae</name>
    <dbReference type="NCBI Taxonomy" id="1960125"/>
    <lineage>
        <taxon>Bacteria</taxon>
        <taxon>Pseudomonadati</taxon>
        <taxon>Pseudomonadota</taxon>
        <taxon>Gammaproteobacteria</taxon>
        <taxon>Oceanospirillales</taxon>
        <taxon>Endozoicomonadaceae</taxon>
        <taxon>Parendozoicomonas</taxon>
    </lineage>
</organism>
<evidence type="ECO:0000313" key="3">
    <source>
        <dbReference type="Proteomes" id="UP000196573"/>
    </source>
</evidence>
<dbReference type="RefSeq" id="WP_087112225.1">
    <property type="nucleotide sequence ID" value="NZ_CBCSCN010000011.1"/>
</dbReference>
<protein>
    <submittedName>
        <fullName evidence="2">Uncharacterized protein</fullName>
    </submittedName>
</protein>
<feature type="compositionally biased region" description="Polar residues" evidence="1">
    <location>
        <begin position="1"/>
        <end position="11"/>
    </location>
</feature>
<evidence type="ECO:0000313" key="2">
    <source>
        <dbReference type="EMBL" id="SMA49767.1"/>
    </source>
</evidence>
<proteinExistence type="predicted"/>
<sequence length="89" mass="10103">MNKNEINSSMAKNEDVLENENNIPAETVQIETQVDRLEELVSEAETSPKEIKRFLAEKLHEGEINTQELIDTLLYASVSHAAHSETEKH</sequence>
<gene>
    <name evidence="2" type="ORF">EHSB41UT_03556</name>
</gene>
<evidence type="ECO:0000256" key="1">
    <source>
        <dbReference type="SAM" id="MobiDB-lite"/>
    </source>
</evidence>
<dbReference type="EMBL" id="FWPT01000009">
    <property type="protein sequence ID" value="SMA49767.1"/>
    <property type="molecule type" value="Genomic_DNA"/>
</dbReference>
<keyword evidence="3" id="KW-1185">Reference proteome</keyword>
<reference evidence="2 3" key="1">
    <citation type="submission" date="2017-03" db="EMBL/GenBank/DDBJ databases">
        <authorList>
            <person name="Afonso C.L."/>
            <person name="Miller P.J."/>
            <person name="Scott M.A."/>
            <person name="Spackman E."/>
            <person name="Goraichik I."/>
            <person name="Dimitrov K.M."/>
            <person name="Suarez D.L."/>
            <person name="Swayne D.E."/>
        </authorList>
    </citation>
    <scope>NUCLEOTIDE SEQUENCE [LARGE SCALE GENOMIC DNA]</scope>
    <source>
        <strain evidence="2">SB41UT1</strain>
    </source>
</reference>